<dbReference type="PANTHER" id="PTHR30193">
    <property type="entry name" value="ABC TRANSPORTER PERMEASE PROTEIN"/>
    <property type="match status" value="1"/>
</dbReference>
<dbReference type="EMBL" id="BARW01023314">
    <property type="protein sequence ID" value="GAI94254.1"/>
    <property type="molecule type" value="Genomic_DNA"/>
</dbReference>
<dbReference type="GO" id="GO:0005886">
    <property type="term" value="C:plasma membrane"/>
    <property type="evidence" value="ECO:0007669"/>
    <property type="project" value="UniProtKB-SubCell"/>
</dbReference>
<dbReference type="PROSITE" id="PS50928">
    <property type="entry name" value="ABC_TM1"/>
    <property type="match status" value="1"/>
</dbReference>
<feature type="domain" description="ABC transmembrane type-1" evidence="8">
    <location>
        <begin position="1"/>
        <end position="208"/>
    </location>
</feature>
<reference evidence="9" key="1">
    <citation type="journal article" date="2014" name="Front. Microbiol.">
        <title>High frequency of phylogenetically diverse reductive dehalogenase-homologous genes in deep subseafloor sedimentary metagenomes.</title>
        <authorList>
            <person name="Kawai M."/>
            <person name="Futagami T."/>
            <person name="Toyoda A."/>
            <person name="Takaki Y."/>
            <person name="Nishi S."/>
            <person name="Hori S."/>
            <person name="Arai W."/>
            <person name="Tsubouchi T."/>
            <person name="Morono Y."/>
            <person name="Uchiyama I."/>
            <person name="Ito T."/>
            <person name="Fujiyama A."/>
            <person name="Inagaki F."/>
            <person name="Takami H."/>
        </authorList>
    </citation>
    <scope>NUCLEOTIDE SEQUENCE</scope>
    <source>
        <strain evidence="9">Expedition CK06-06</strain>
    </source>
</reference>
<evidence type="ECO:0000259" key="8">
    <source>
        <dbReference type="PROSITE" id="PS50928"/>
    </source>
</evidence>
<dbReference type="Gene3D" id="1.10.3720.10">
    <property type="entry name" value="MetI-like"/>
    <property type="match status" value="1"/>
</dbReference>
<evidence type="ECO:0000256" key="7">
    <source>
        <dbReference type="SAM" id="Phobius"/>
    </source>
</evidence>
<name>X1UPG4_9ZZZZ</name>
<dbReference type="PANTHER" id="PTHR30193:SF1">
    <property type="entry name" value="ABC TRANSPORTER PERMEASE PROTEIN YESP-RELATED"/>
    <property type="match status" value="1"/>
</dbReference>
<evidence type="ECO:0000256" key="4">
    <source>
        <dbReference type="ARBA" id="ARBA00022692"/>
    </source>
</evidence>
<dbReference type="InterPro" id="IPR035906">
    <property type="entry name" value="MetI-like_sf"/>
</dbReference>
<evidence type="ECO:0000256" key="2">
    <source>
        <dbReference type="ARBA" id="ARBA00022448"/>
    </source>
</evidence>
<dbReference type="CDD" id="cd06261">
    <property type="entry name" value="TM_PBP2"/>
    <property type="match status" value="1"/>
</dbReference>
<sequence>GLYTMLSIPLLLLISLSAALLLNQKVSGLSWFRTIYYLPSVITGVVVALMWMWMFDGTFGIMNYLLSLIGINGPVWLFDKFWVLPAFIVMSLWALGPPMIIFLAGLQGIPRVLEEVAIIDGANKWQVFWNVTIPMLSPVILFNLIIQIVYSSQVFIPAYVITEGGPANSTLFYTLYLYRMGFRWLMMGKASAMAWILFVLILICTLTIFRSSARWVYYEK</sequence>
<comment type="caution">
    <text evidence="9">The sequence shown here is derived from an EMBL/GenBank/DDBJ whole genome shotgun (WGS) entry which is preliminary data.</text>
</comment>
<keyword evidence="2" id="KW-0813">Transport</keyword>
<gene>
    <name evidence="9" type="ORF">S12H4_38694</name>
</gene>
<keyword evidence="5 7" id="KW-1133">Transmembrane helix</keyword>
<evidence type="ECO:0000256" key="3">
    <source>
        <dbReference type="ARBA" id="ARBA00022475"/>
    </source>
</evidence>
<feature type="transmembrane region" description="Helical" evidence="7">
    <location>
        <begin position="6"/>
        <end position="23"/>
    </location>
</feature>
<feature type="non-terminal residue" evidence="9">
    <location>
        <position position="1"/>
    </location>
</feature>
<proteinExistence type="predicted"/>
<feature type="transmembrane region" description="Helical" evidence="7">
    <location>
        <begin position="190"/>
        <end position="209"/>
    </location>
</feature>
<dbReference type="AlphaFoldDB" id="X1UPG4"/>
<dbReference type="SUPFAM" id="SSF161098">
    <property type="entry name" value="MetI-like"/>
    <property type="match status" value="1"/>
</dbReference>
<evidence type="ECO:0000256" key="5">
    <source>
        <dbReference type="ARBA" id="ARBA00022989"/>
    </source>
</evidence>
<dbReference type="InterPro" id="IPR000515">
    <property type="entry name" value="MetI-like"/>
</dbReference>
<keyword evidence="3" id="KW-1003">Cell membrane</keyword>
<evidence type="ECO:0000313" key="9">
    <source>
        <dbReference type="EMBL" id="GAI94254.1"/>
    </source>
</evidence>
<dbReference type="GO" id="GO:0055085">
    <property type="term" value="P:transmembrane transport"/>
    <property type="evidence" value="ECO:0007669"/>
    <property type="project" value="InterPro"/>
</dbReference>
<accession>X1UPG4</accession>
<feature type="transmembrane region" description="Helical" evidence="7">
    <location>
        <begin position="35"/>
        <end position="55"/>
    </location>
</feature>
<feature type="transmembrane region" description="Helical" evidence="7">
    <location>
        <begin position="127"/>
        <end position="150"/>
    </location>
</feature>
<comment type="subcellular location">
    <subcellularLocation>
        <location evidence="1">Cell membrane</location>
        <topology evidence="1">Multi-pass membrane protein</topology>
    </subcellularLocation>
</comment>
<dbReference type="Pfam" id="PF00528">
    <property type="entry name" value="BPD_transp_1"/>
    <property type="match status" value="1"/>
</dbReference>
<feature type="transmembrane region" description="Helical" evidence="7">
    <location>
        <begin position="82"/>
        <end position="106"/>
    </location>
</feature>
<feature type="transmembrane region" description="Helical" evidence="7">
    <location>
        <begin position="156"/>
        <end position="178"/>
    </location>
</feature>
<organism evidence="9">
    <name type="scientific">marine sediment metagenome</name>
    <dbReference type="NCBI Taxonomy" id="412755"/>
    <lineage>
        <taxon>unclassified sequences</taxon>
        <taxon>metagenomes</taxon>
        <taxon>ecological metagenomes</taxon>
    </lineage>
</organism>
<evidence type="ECO:0000256" key="1">
    <source>
        <dbReference type="ARBA" id="ARBA00004651"/>
    </source>
</evidence>
<evidence type="ECO:0000256" key="6">
    <source>
        <dbReference type="ARBA" id="ARBA00023136"/>
    </source>
</evidence>
<keyword evidence="6 7" id="KW-0472">Membrane</keyword>
<keyword evidence="4 7" id="KW-0812">Transmembrane</keyword>
<dbReference type="InterPro" id="IPR051393">
    <property type="entry name" value="ABC_transporter_permease"/>
</dbReference>
<protein>
    <recommendedName>
        <fullName evidence="8">ABC transmembrane type-1 domain-containing protein</fullName>
    </recommendedName>
</protein>